<name>A0A9P8ALM9_9AGAR</name>
<comment type="caution">
    <text evidence="1">The sequence shown here is derived from an EMBL/GenBank/DDBJ whole genome shotgun (WGS) entry which is preliminary data.</text>
</comment>
<protein>
    <submittedName>
        <fullName evidence="1">Uncharacterized protein</fullName>
    </submittedName>
</protein>
<dbReference type="GeneID" id="66106905"/>
<dbReference type="RefSeq" id="XP_043033379.1">
    <property type="nucleotide sequence ID" value="XM_043184608.1"/>
</dbReference>
<sequence length="179" mass="19875">MSRKVTTFIIPVRKNYWLQRCIMPAGADIPMLSTDPLPPGNYGWVCLPLLSTVVRSMLDIVMATVNSSRESHRCSLCHYVDDNIAESSDVVRLLRLTSVGPLSPGFALLSVMLSNDANDVIPRSLLVTYGFFLRGFIALGWTYHWTQSRVGCGGEWLQSGPVFSWKDVGGRLHIKLFAG</sequence>
<proteinExistence type="predicted"/>
<dbReference type="EMBL" id="MU250581">
    <property type="protein sequence ID" value="KAG7439879.1"/>
    <property type="molecule type" value="Genomic_DNA"/>
</dbReference>
<dbReference type="AlphaFoldDB" id="A0A9P8ALM9"/>
<evidence type="ECO:0000313" key="2">
    <source>
        <dbReference type="Proteomes" id="UP000812287"/>
    </source>
</evidence>
<keyword evidence="2" id="KW-1185">Reference proteome</keyword>
<accession>A0A9P8ALM9</accession>
<organism evidence="1 2">
    <name type="scientific">Guyanagaster necrorhizus</name>
    <dbReference type="NCBI Taxonomy" id="856835"/>
    <lineage>
        <taxon>Eukaryota</taxon>
        <taxon>Fungi</taxon>
        <taxon>Dikarya</taxon>
        <taxon>Basidiomycota</taxon>
        <taxon>Agaricomycotina</taxon>
        <taxon>Agaricomycetes</taxon>
        <taxon>Agaricomycetidae</taxon>
        <taxon>Agaricales</taxon>
        <taxon>Marasmiineae</taxon>
        <taxon>Physalacriaceae</taxon>
        <taxon>Guyanagaster</taxon>
    </lineage>
</organism>
<dbReference type="Proteomes" id="UP000812287">
    <property type="component" value="Unassembled WGS sequence"/>
</dbReference>
<reference evidence="1" key="1">
    <citation type="submission" date="2020-11" db="EMBL/GenBank/DDBJ databases">
        <title>Adaptations for nitrogen fixation in a non-lichenized fungal sporocarp promotes dispersal by wood-feeding termites.</title>
        <authorList>
            <consortium name="DOE Joint Genome Institute"/>
            <person name="Koch R.A."/>
            <person name="Yoon G."/>
            <person name="Arayal U."/>
            <person name="Lail K."/>
            <person name="Amirebrahimi M."/>
            <person name="Labutti K."/>
            <person name="Lipzen A."/>
            <person name="Riley R."/>
            <person name="Barry K."/>
            <person name="Henrissat B."/>
            <person name="Grigoriev I.V."/>
            <person name="Herr J.R."/>
            <person name="Aime M.C."/>
        </authorList>
    </citation>
    <scope>NUCLEOTIDE SEQUENCE</scope>
    <source>
        <strain evidence="1">MCA 3950</strain>
    </source>
</reference>
<evidence type="ECO:0000313" key="1">
    <source>
        <dbReference type="EMBL" id="KAG7439879.1"/>
    </source>
</evidence>
<gene>
    <name evidence="1" type="ORF">BT62DRAFT_924398</name>
</gene>